<sequence>MNYLLFLKINKTKSILNLLCLSMVFFVSNAAQAESNAAQAESNAAQAESEAESDKAESEAESDKIDNLVNEALNGIPDLEKGKALYRNCAACHTPEGWGSPSGRFPQIAGQHQTVLLKQLADIRMGNRDNPTMIPFTNSLFARGTQALTDISAYITQLPMVPHNSIGRGMRLEEGKQLYADNCKKCHGDNGEGEAEKFYPRIHGQHFDYVLRQLQWIKEGRRRNADKKMTKQIKKFSYDQLFIIADYVSRLRPDKSLVAETHDWRNPDFRPGFMTAPRAVDRYR</sequence>
<accession>A0A1H6F8C9</accession>
<feature type="domain" description="Cytochrome c" evidence="9">
    <location>
        <begin position="77"/>
        <end position="159"/>
    </location>
</feature>
<dbReference type="Pfam" id="PF00034">
    <property type="entry name" value="Cytochrom_C"/>
    <property type="match status" value="2"/>
</dbReference>
<dbReference type="SUPFAM" id="SSF46626">
    <property type="entry name" value="Cytochrome c"/>
    <property type="match status" value="2"/>
</dbReference>
<evidence type="ECO:0000256" key="4">
    <source>
        <dbReference type="ARBA" id="ARBA00022982"/>
    </source>
</evidence>
<proteinExistence type="predicted"/>
<evidence type="ECO:0000313" key="11">
    <source>
        <dbReference type="Proteomes" id="UP000236724"/>
    </source>
</evidence>
<feature type="chain" id="PRO_5014621377" evidence="8">
    <location>
        <begin position="34"/>
        <end position="284"/>
    </location>
</feature>
<evidence type="ECO:0000256" key="7">
    <source>
        <dbReference type="SAM" id="MobiDB-lite"/>
    </source>
</evidence>
<evidence type="ECO:0000259" key="9">
    <source>
        <dbReference type="PROSITE" id="PS51007"/>
    </source>
</evidence>
<gene>
    <name evidence="10" type="primary">cycA_3</name>
    <name evidence="10" type="ORF">MBHS_02233</name>
</gene>
<dbReference type="GO" id="GO:0009055">
    <property type="term" value="F:electron transfer activity"/>
    <property type="evidence" value="ECO:0007669"/>
    <property type="project" value="InterPro"/>
</dbReference>
<evidence type="ECO:0000256" key="3">
    <source>
        <dbReference type="ARBA" id="ARBA00022723"/>
    </source>
</evidence>
<dbReference type="GO" id="GO:0046872">
    <property type="term" value="F:metal ion binding"/>
    <property type="evidence" value="ECO:0007669"/>
    <property type="project" value="UniProtKB-KW"/>
</dbReference>
<keyword evidence="1" id="KW-0813">Transport</keyword>
<dbReference type="GO" id="GO:0020037">
    <property type="term" value="F:heme binding"/>
    <property type="evidence" value="ECO:0007669"/>
    <property type="project" value="InterPro"/>
</dbReference>
<evidence type="ECO:0000256" key="2">
    <source>
        <dbReference type="ARBA" id="ARBA00022617"/>
    </source>
</evidence>
<dbReference type="EMBL" id="FMSV02000483">
    <property type="protein sequence ID" value="SEH06372.1"/>
    <property type="molecule type" value="Genomic_DNA"/>
</dbReference>
<keyword evidence="5 6" id="KW-0408">Iron</keyword>
<dbReference type="AlphaFoldDB" id="A0A1H6F8C9"/>
<feature type="compositionally biased region" description="Basic and acidic residues" evidence="7">
    <location>
        <begin position="52"/>
        <end position="64"/>
    </location>
</feature>
<organism evidence="10 11">
    <name type="scientific">Candidatus Venteria ishoeyi</name>
    <dbReference type="NCBI Taxonomy" id="1899563"/>
    <lineage>
        <taxon>Bacteria</taxon>
        <taxon>Pseudomonadati</taxon>
        <taxon>Pseudomonadota</taxon>
        <taxon>Gammaproteobacteria</taxon>
        <taxon>Thiotrichales</taxon>
        <taxon>Thiotrichaceae</taxon>
        <taxon>Venteria</taxon>
    </lineage>
</organism>
<dbReference type="PANTHER" id="PTHR33751:SF9">
    <property type="entry name" value="CYTOCHROME C4"/>
    <property type="match status" value="1"/>
</dbReference>
<feature type="region of interest" description="Disordered" evidence="7">
    <location>
        <begin position="39"/>
        <end position="64"/>
    </location>
</feature>
<keyword evidence="3 6" id="KW-0479">Metal-binding</keyword>
<dbReference type="InterPro" id="IPR036909">
    <property type="entry name" value="Cyt_c-like_dom_sf"/>
</dbReference>
<dbReference type="InterPro" id="IPR050597">
    <property type="entry name" value="Cytochrome_c_Oxidase_Subunit"/>
</dbReference>
<dbReference type="InterPro" id="IPR009056">
    <property type="entry name" value="Cyt_c-like_dom"/>
</dbReference>
<protein>
    <submittedName>
        <fullName evidence="10">Cytochrome c4</fullName>
    </submittedName>
</protein>
<dbReference type="PANTHER" id="PTHR33751">
    <property type="entry name" value="CBB3-TYPE CYTOCHROME C OXIDASE SUBUNIT FIXP"/>
    <property type="match status" value="1"/>
</dbReference>
<evidence type="ECO:0000256" key="8">
    <source>
        <dbReference type="SAM" id="SignalP"/>
    </source>
</evidence>
<dbReference type="RefSeq" id="WP_286019344.1">
    <property type="nucleotide sequence ID" value="NZ_FMSV02000483.1"/>
</dbReference>
<evidence type="ECO:0000256" key="1">
    <source>
        <dbReference type="ARBA" id="ARBA00022448"/>
    </source>
</evidence>
<evidence type="ECO:0000313" key="10">
    <source>
        <dbReference type="EMBL" id="SEH06372.1"/>
    </source>
</evidence>
<dbReference type="PROSITE" id="PS51007">
    <property type="entry name" value="CYTC"/>
    <property type="match status" value="2"/>
</dbReference>
<dbReference type="Proteomes" id="UP000236724">
    <property type="component" value="Unassembled WGS sequence"/>
</dbReference>
<keyword evidence="4" id="KW-0249">Electron transport</keyword>
<keyword evidence="2 6" id="KW-0349">Heme</keyword>
<keyword evidence="8" id="KW-0732">Signal</keyword>
<name>A0A1H6F8C9_9GAMM</name>
<feature type="signal peptide" evidence="8">
    <location>
        <begin position="1"/>
        <end position="33"/>
    </location>
</feature>
<reference evidence="10 11" key="1">
    <citation type="submission" date="2016-10" db="EMBL/GenBank/DDBJ databases">
        <authorList>
            <person name="de Groot N.N."/>
        </authorList>
    </citation>
    <scope>NUCLEOTIDE SEQUENCE [LARGE SCALE GENOMIC DNA]</scope>
    <source>
        <strain evidence="10">MBHS1</strain>
    </source>
</reference>
<feature type="domain" description="Cytochrome c" evidence="9">
    <location>
        <begin position="170"/>
        <end position="252"/>
    </location>
</feature>
<keyword evidence="11" id="KW-1185">Reference proteome</keyword>
<feature type="compositionally biased region" description="Low complexity" evidence="7">
    <location>
        <begin position="39"/>
        <end position="48"/>
    </location>
</feature>
<evidence type="ECO:0000256" key="5">
    <source>
        <dbReference type="ARBA" id="ARBA00023004"/>
    </source>
</evidence>
<dbReference type="Gene3D" id="1.10.760.10">
    <property type="entry name" value="Cytochrome c-like domain"/>
    <property type="match status" value="2"/>
</dbReference>
<evidence type="ECO:0000256" key="6">
    <source>
        <dbReference type="PROSITE-ProRule" id="PRU00433"/>
    </source>
</evidence>